<name>A0A1G6JRC6_NIADE</name>
<accession>A0A1G6JRC6</accession>
<evidence type="ECO:0000313" key="1">
    <source>
        <dbReference type="EMBL" id="SDC20975.1"/>
    </source>
</evidence>
<organism evidence="1 2">
    <name type="scientific">Niabella drilacis (strain DSM 25811 / CCM 8410 / CCUG 62505 / LMG 26954 / E90)</name>
    <dbReference type="NCBI Taxonomy" id="1285928"/>
    <lineage>
        <taxon>Bacteria</taxon>
        <taxon>Pseudomonadati</taxon>
        <taxon>Bacteroidota</taxon>
        <taxon>Chitinophagia</taxon>
        <taxon>Chitinophagales</taxon>
        <taxon>Chitinophagaceae</taxon>
        <taxon>Niabella</taxon>
    </lineage>
</organism>
<dbReference type="AlphaFoldDB" id="A0A1G6JRC6"/>
<reference evidence="2" key="1">
    <citation type="submission" date="2016-10" db="EMBL/GenBank/DDBJ databases">
        <authorList>
            <person name="Varghese N."/>
            <person name="Submissions S."/>
        </authorList>
    </citation>
    <scope>NUCLEOTIDE SEQUENCE [LARGE SCALE GENOMIC DNA]</scope>
    <source>
        <strain evidence="2">DSM 25811 / CCM 8410 / LMG 26954 / E90</strain>
    </source>
</reference>
<dbReference type="Proteomes" id="UP000198757">
    <property type="component" value="Unassembled WGS sequence"/>
</dbReference>
<sequence length="41" mass="4593">MGNLRNVENAPIDPKDMGSFRGPYFKTPRLITIRCTSLVPS</sequence>
<gene>
    <name evidence="1" type="ORF">SAMN04487894_101607</name>
</gene>
<evidence type="ECO:0000313" key="2">
    <source>
        <dbReference type="Proteomes" id="UP000198757"/>
    </source>
</evidence>
<proteinExistence type="predicted"/>
<keyword evidence="2" id="KW-1185">Reference proteome</keyword>
<protein>
    <submittedName>
        <fullName evidence="1">Uncharacterized protein</fullName>
    </submittedName>
</protein>
<dbReference type="EMBL" id="FMZO01000001">
    <property type="protein sequence ID" value="SDC20975.1"/>
    <property type="molecule type" value="Genomic_DNA"/>
</dbReference>